<name>A0A927WHX0_SELRU</name>
<evidence type="ECO:0000313" key="2">
    <source>
        <dbReference type="EMBL" id="MBE6092186.1"/>
    </source>
</evidence>
<dbReference type="EMBL" id="SVBY01000014">
    <property type="protein sequence ID" value="MBE6092186.1"/>
    <property type="molecule type" value="Genomic_DNA"/>
</dbReference>
<keyword evidence="1" id="KW-1133">Transmembrane helix</keyword>
<gene>
    <name evidence="2" type="ORF">E7201_03250</name>
</gene>
<comment type="caution">
    <text evidence="2">The sequence shown here is derived from an EMBL/GenBank/DDBJ whole genome shotgun (WGS) entry which is preliminary data.</text>
</comment>
<evidence type="ECO:0000313" key="3">
    <source>
        <dbReference type="Proteomes" id="UP000761380"/>
    </source>
</evidence>
<proteinExistence type="predicted"/>
<reference evidence="2" key="1">
    <citation type="submission" date="2019-04" db="EMBL/GenBank/DDBJ databases">
        <title>Evolution of Biomass-Degrading Anaerobic Consortia Revealed by Metagenomics.</title>
        <authorList>
            <person name="Peng X."/>
        </authorList>
    </citation>
    <scope>NUCLEOTIDE SEQUENCE</scope>
    <source>
        <strain evidence="2">SIG240</strain>
    </source>
</reference>
<accession>A0A927WHX0</accession>
<organism evidence="2 3">
    <name type="scientific">Selenomonas ruminantium</name>
    <dbReference type="NCBI Taxonomy" id="971"/>
    <lineage>
        <taxon>Bacteria</taxon>
        <taxon>Bacillati</taxon>
        <taxon>Bacillota</taxon>
        <taxon>Negativicutes</taxon>
        <taxon>Selenomonadales</taxon>
        <taxon>Selenomonadaceae</taxon>
        <taxon>Selenomonas</taxon>
    </lineage>
</organism>
<feature type="transmembrane region" description="Helical" evidence="1">
    <location>
        <begin position="77"/>
        <end position="98"/>
    </location>
</feature>
<protein>
    <submittedName>
        <fullName evidence="2">Uncharacterized protein</fullName>
    </submittedName>
</protein>
<keyword evidence="1" id="KW-0812">Transmembrane</keyword>
<evidence type="ECO:0000256" key="1">
    <source>
        <dbReference type="SAM" id="Phobius"/>
    </source>
</evidence>
<dbReference type="AlphaFoldDB" id="A0A927WHX0"/>
<keyword evidence="1" id="KW-0472">Membrane</keyword>
<sequence>MKKTMQLILLMMLVTAGLTAIFEGAEQALLLVVMTGFTGQGYQIMCAAHDHPEEDEIRNRKLKAVEIFTAVCGFISFYWLSSVGLNVGIGLCLIFYCVGMKYMKEGTAAA</sequence>
<dbReference type="Proteomes" id="UP000761380">
    <property type="component" value="Unassembled WGS sequence"/>
</dbReference>